<keyword evidence="3 6" id="KW-0812">Transmembrane</keyword>
<dbReference type="InterPro" id="IPR016174">
    <property type="entry name" value="Di-haem_cyt_TM"/>
</dbReference>
<dbReference type="InterPro" id="IPR051542">
    <property type="entry name" value="Hydrogenase_cytochrome"/>
</dbReference>
<reference evidence="8 9" key="1">
    <citation type="submission" date="2019-08" db="EMBL/GenBank/DDBJ databases">
        <authorList>
            <person name="Peeters C."/>
        </authorList>
    </citation>
    <scope>NUCLEOTIDE SEQUENCE [LARGE SCALE GENOMIC DNA]</scope>
    <source>
        <strain evidence="8 9">LMG 30175</strain>
    </source>
</reference>
<accession>A0A5E4ZCX2</accession>
<feature type="transmembrane region" description="Helical" evidence="6">
    <location>
        <begin position="113"/>
        <end position="134"/>
    </location>
</feature>
<dbReference type="Proteomes" id="UP000414233">
    <property type="component" value="Unassembled WGS sequence"/>
</dbReference>
<keyword evidence="2" id="KW-1003">Cell membrane</keyword>
<evidence type="ECO:0000256" key="2">
    <source>
        <dbReference type="ARBA" id="ARBA00022475"/>
    </source>
</evidence>
<feature type="transmembrane region" description="Helical" evidence="6">
    <location>
        <begin position="30"/>
        <end position="49"/>
    </location>
</feature>
<keyword evidence="9" id="KW-1185">Reference proteome</keyword>
<dbReference type="PANTHER" id="PTHR30485:SF2">
    <property type="entry name" value="BLL0597 PROTEIN"/>
    <property type="match status" value="1"/>
</dbReference>
<feature type="domain" description="Cytochrome b561 bacterial/Ni-hydrogenase" evidence="7">
    <location>
        <begin position="24"/>
        <end position="195"/>
    </location>
</feature>
<dbReference type="Pfam" id="PF01292">
    <property type="entry name" value="Ni_hydr_CYTB"/>
    <property type="match status" value="1"/>
</dbReference>
<dbReference type="PANTHER" id="PTHR30485">
    <property type="entry name" value="NI/FE-HYDROGENASE 1 B-TYPE CYTOCHROME SUBUNIT"/>
    <property type="match status" value="1"/>
</dbReference>
<evidence type="ECO:0000259" key="7">
    <source>
        <dbReference type="Pfam" id="PF01292"/>
    </source>
</evidence>
<dbReference type="GO" id="GO:0022904">
    <property type="term" value="P:respiratory electron transport chain"/>
    <property type="evidence" value="ECO:0007669"/>
    <property type="project" value="InterPro"/>
</dbReference>
<evidence type="ECO:0000256" key="3">
    <source>
        <dbReference type="ARBA" id="ARBA00022692"/>
    </source>
</evidence>
<name>A0A5E4ZCX2_9BURK</name>
<evidence type="ECO:0000256" key="1">
    <source>
        <dbReference type="ARBA" id="ARBA00004651"/>
    </source>
</evidence>
<organism evidence="8 9">
    <name type="scientific">Pandoraea terrae</name>
    <dbReference type="NCBI Taxonomy" id="1537710"/>
    <lineage>
        <taxon>Bacteria</taxon>
        <taxon>Pseudomonadati</taxon>
        <taxon>Pseudomonadota</taxon>
        <taxon>Betaproteobacteria</taxon>
        <taxon>Burkholderiales</taxon>
        <taxon>Burkholderiaceae</taxon>
        <taxon>Pandoraea</taxon>
    </lineage>
</organism>
<protein>
    <submittedName>
        <fullName evidence="8">Cytochrome B</fullName>
    </submittedName>
</protein>
<dbReference type="InterPro" id="IPR011577">
    <property type="entry name" value="Cyt_b561_bac/Ni-Hgenase"/>
</dbReference>
<keyword evidence="5 6" id="KW-0472">Membrane</keyword>
<feature type="transmembrane region" description="Helical" evidence="6">
    <location>
        <begin position="166"/>
        <end position="184"/>
    </location>
</feature>
<sequence length="242" mass="27087">MTKSSIATIRTTEPAFNVKKIRIWDLPTRLFHWGFVTLAILAFVTAKIGGNAMVYHFWCGYAILALLIFRFVWGLFGPRYARFSAFIAGPRTFIAWMRNPDAEARRFAGHTPLGGLSVIAMLVLFAAQAMLGLFSNDDIFNDGPLVKFISKDTSDALTGWHLLNQWVLIGLVSLHVLAILYYRFSKKKDLIRPMIVGDKHAAHPHAAPARDDWRVRLSAFVLLAISAAAVYEIVHLVPTASF</sequence>
<dbReference type="AlphaFoldDB" id="A0A5E4ZCX2"/>
<evidence type="ECO:0000313" key="8">
    <source>
        <dbReference type="EMBL" id="VVE59129.1"/>
    </source>
</evidence>
<feature type="transmembrane region" description="Helical" evidence="6">
    <location>
        <begin position="217"/>
        <end position="237"/>
    </location>
</feature>
<keyword evidence="4 6" id="KW-1133">Transmembrane helix</keyword>
<proteinExistence type="predicted"/>
<dbReference type="GO" id="GO:0020037">
    <property type="term" value="F:heme binding"/>
    <property type="evidence" value="ECO:0007669"/>
    <property type="project" value="TreeGrafter"/>
</dbReference>
<gene>
    <name evidence="8" type="ORF">PTE30175_05376</name>
</gene>
<feature type="transmembrane region" description="Helical" evidence="6">
    <location>
        <begin position="55"/>
        <end position="76"/>
    </location>
</feature>
<dbReference type="EMBL" id="CABPRZ010000040">
    <property type="protein sequence ID" value="VVE59129.1"/>
    <property type="molecule type" value="Genomic_DNA"/>
</dbReference>
<evidence type="ECO:0000313" key="9">
    <source>
        <dbReference type="Proteomes" id="UP000414233"/>
    </source>
</evidence>
<evidence type="ECO:0000256" key="4">
    <source>
        <dbReference type="ARBA" id="ARBA00022989"/>
    </source>
</evidence>
<dbReference type="GO" id="GO:0009055">
    <property type="term" value="F:electron transfer activity"/>
    <property type="evidence" value="ECO:0007669"/>
    <property type="project" value="InterPro"/>
</dbReference>
<dbReference type="SUPFAM" id="SSF81342">
    <property type="entry name" value="Transmembrane di-heme cytochromes"/>
    <property type="match status" value="1"/>
</dbReference>
<comment type="subcellular location">
    <subcellularLocation>
        <location evidence="1">Cell membrane</location>
        <topology evidence="1">Multi-pass membrane protein</topology>
    </subcellularLocation>
</comment>
<evidence type="ECO:0000256" key="6">
    <source>
        <dbReference type="SAM" id="Phobius"/>
    </source>
</evidence>
<dbReference type="Gene3D" id="1.20.950.20">
    <property type="entry name" value="Transmembrane di-heme cytochromes, Chain C"/>
    <property type="match status" value="1"/>
</dbReference>
<dbReference type="GO" id="GO:0005886">
    <property type="term" value="C:plasma membrane"/>
    <property type="evidence" value="ECO:0007669"/>
    <property type="project" value="UniProtKB-SubCell"/>
</dbReference>
<evidence type="ECO:0000256" key="5">
    <source>
        <dbReference type="ARBA" id="ARBA00023136"/>
    </source>
</evidence>